<gene>
    <name evidence="2" type="ORF">JBS370_LOCUS4364</name>
</gene>
<dbReference type="SUPFAM" id="SSF48452">
    <property type="entry name" value="TPR-like"/>
    <property type="match status" value="1"/>
</dbReference>
<dbReference type="PANTHER" id="PTHR45153">
    <property type="entry name" value="TETRATRICOPEPTIDE REPEAT PROTEIN 16"/>
    <property type="match status" value="1"/>
</dbReference>
<dbReference type="Gene3D" id="1.25.40.10">
    <property type="entry name" value="Tetratricopeptide repeat domain"/>
    <property type="match status" value="1"/>
</dbReference>
<accession>A0A818NU05</accession>
<comment type="caution">
    <text evidence="2">The sequence shown here is derived from an EMBL/GenBank/DDBJ whole genome shotgun (WGS) entry which is preliminary data.</text>
</comment>
<reference evidence="2" key="1">
    <citation type="submission" date="2021-02" db="EMBL/GenBank/DDBJ databases">
        <authorList>
            <person name="Nowell W R."/>
        </authorList>
    </citation>
    <scope>NUCLEOTIDE SEQUENCE</scope>
</reference>
<dbReference type="Proteomes" id="UP000663836">
    <property type="component" value="Unassembled WGS sequence"/>
</dbReference>
<organism evidence="2 3">
    <name type="scientific">Rotaria sordida</name>
    <dbReference type="NCBI Taxonomy" id="392033"/>
    <lineage>
        <taxon>Eukaryota</taxon>
        <taxon>Metazoa</taxon>
        <taxon>Spiralia</taxon>
        <taxon>Gnathifera</taxon>
        <taxon>Rotifera</taxon>
        <taxon>Eurotatoria</taxon>
        <taxon>Bdelloidea</taxon>
        <taxon>Philodinida</taxon>
        <taxon>Philodinidae</taxon>
        <taxon>Rotaria</taxon>
    </lineage>
</organism>
<dbReference type="PANTHER" id="PTHR45153:SF1">
    <property type="entry name" value="TETRATRICOPEPTIDE REPEAT PROTEIN 16"/>
    <property type="match status" value="1"/>
</dbReference>
<dbReference type="AlphaFoldDB" id="A0A818NU05"/>
<dbReference type="InterPro" id="IPR011990">
    <property type="entry name" value="TPR-like_helical_dom_sf"/>
</dbReference>
<evidence type="ECO:0000313" key="2">
    <source>
        <dbReference type="EMBL" id="CAF3612493.1"/>
    </source>
</evidence>
<evidence type="ECO:0000256" key="1">
    <source>
        <dbReference type="SAM" id="MobiDB-lite"/>
    </source>
</evidence>
<dbReference type="EMBL" id="CAJOBD010000203">
    <property type="protein sequence ID" value="CAF3612493.1"/>
    <property type="molecule type" value="Genomic_DNA"/>
</dbReference>
<name>A0A818NU05_9BILA</name>
<sequence>MADNYDISRNPSDLPKSKGITNVRPGASRQHFLDFDNMNSQQDTSHRQLTAYSWQNSINEENKKEKDVEDIFSTEIDEEVYERYSFGALLPEQWIRKHGTTDTLKNITDNHCSTFYDRAMELMEKRINYEEALVNVNKCLLLKPFHIPFYEIRSEIYLNLCDFQSSIISLQKSILYAQVTTSNSRLSRNEQQSISKPVTPANREDRLTNDKIAFLRYVSGVTLFDQKLYLDALGIVANGSNIFITLPFQIYSILCLTALNKIEEASTLVTQMIEQYPQNADLLIIRARLYYKDKDKVFIEELFTFFSH</sequence>
<feature type="region of interest" description="Disordered" evidence="1">
    <location>
        <begin position="1"/>
        <end position="20"/>
    </location>
</feature>
<protein>
    <submittedName>
        <fullName evidence="2">Uncharacterized protein</fullName>
    </submittedName>
</protein>
<proteinExistence type="predicted"/>
<evidence type="ECO:0000313" key="3">
    <source>
        <dbReference type="Proteomes" id="UP000663836"/>
    </source>
</evidence>